<feature type="compositionally biased region" description="Basic and acidic residues" evidence="10">
    <location>
        <begin position="1117"/>
        <end position="1137"/>
    </location>
</feature>
<dbReference type="InParanoid" id="A0A7E5VMF8"/>
<reference evidence="13" key="1">
    <citation type="submission" date="2025-08" db="UniProtKB">
        <authorList>
            <consortium name="RefSeq"/>
        </authorList>
    </citation>
    <scope>IDENTIFICATION</scope>
</reference>
<evidence type="ECO:0000313" key="12">
    <source>
        <dbReference type="Proteomes" id="UP000322000"/>
    </source>
</evidence>
<keyword evidence="9" id="KW-0175">Coiled coil</keyword>
<keyword evidence="5" id="KW-0677">Repeat</keyword>
<keyword evidence="4" id="KW-0433">Leucine-rich repeat</keyword>
<feature type="coiled-coil region" evidence="9">
    <location>
        <begin position="665"/>
        <end position="695"/>
    </location>
</feature>
<feature type="domain" description="DM13" evidence="11">
    <location>
        <begin position="1402"/>
        <end position="1468"/>
    </location>
</feature>
<organism evidence="12 13">
    <name type="scientific">Trichoplusia ni</name>
    <name type="common">Cabbage looper</name>
    <dbReference type="NCBI Taxonomy" id="7111"/>
    <lineage>
        <taxon>Eukaryota</taxon>
        <taxon>Metazoa</taxon>
        <taxon>Ecdysozoa</taxon>
        <taxon>Arthropoda</taxon>
        <taxon>Hexapoda</taxon>
        <taxon>Insecta</taxon>
        <taxon>Pterygota</taxon>
        <taxon>Neoptera</taxon>
        <taxon>Endopterygota</taxon>
        <taxon>Lepidoptera</taxon>
        <taxon>Glossata</taxon>
        <taxon>Ditrysia</taxon>
        <taxon>Noctuoidea</taxon>
        <taxon>Noctuidae</taxon>
        <taxon>Plusiinae</taxon>
        <taxon>Trichoplusia</taxon>
    </lineage>
</organism>
<dbReference type="FunFam" id="3.80.10.10:FF:000166">
    <property type="entry name" value="Dynein assembly factor 1, axonemal"/>
    <property type="match status" value="1"/>
</dbReference>
<comment type="similarity">
    <text evidence="3">Belongs to the DNAAF1 family.</text>
</comment>
<evidence type="ECO:0000256" key="9">
    <source>
        <dbReference type="SAM" id="Coils"/>
    </source>
</evidence>
<dbReference type="Pfam" id="PF10517">
    <property type="entry name" value="DM13"/>
    <property type="match status" value="1"/>
</dbReference>
<evidence type="ECO:0000256" key="6">
    <source>
        <dbReference type="ARBA" id="ARBA00023069"/>
    </source>
</evidence>
<accession>A0A7E5VMF8</accession>
<keyword evidence="12" id="KW-1185">Reference proteome</keyword>
<feature type="coiled-coil region" evidence="9">
    <location>
        <begin position="535"/>
        <end position="569"/>
    </location>
</feature>
<dbReference type="GeneID" id="113495089"/>
<gene>
    <name evidence="13" type="primary">LOC113495089</name>
</gene>
<dbReference type="PROSITE" id="PS51549">
    <property type="entry name" value="DM13"/>
    <property type="match status" value="1"/>
</dbReference>
<feature type="compositionally biased region" description="Basic and acidic residues" evidence="10">
    <location>
        <begin position="1342"/>
        <end position="1361"/>
    </location>
</feature>
<protein>
    <recommendedName>
        <fullName evidence="8">Dynein axonemal assembly factor 1 homolog</fullName>
    </recommendedName>
</protein>
<keyword evidence="6" id="KW-0969">Cilium</keyword>
<evidence type="ECO:0000256" key="8">
    <source>
        <dbReference type="ARBA" id="ARBA00024433"/>
    </source>
</evidence>
<evidence type="ECO:0000256" key="3">
    <source>
        <dbReference type="ARBA" id="ARBA00006453"/>
    </source>
</evidence>
<feature type="region of interest" description="Disordered" evidence="10">
    <location>
        <begin position="514"/>
        <end position="534"/>
    </location>
</feature>
<comment type="subcellular location">
    <subcellularLocation>
        <location evidence="2">Cell projection</location>
        <location evidence="2">Cilium</location>
    </subcellularLocation>
</comment>
<dbReference type="InterPro" id="IPR019545">
    <property type="entry name" value="DM13_domain"/>
</dbReference>
<dbReference type="PROSITE" id="PS51450">
    <property type="entry name" value="LRR"/>
    <property type="match status" value="4"/>
</dbReference>
<name>A0A7E5VMF8_TRINI</name>
<feature type="compositionally biased region" description="Acidic residues" evidence="10">
    <location>
        <begin position="1100"/>
        <end position="1116"/>
    </location>
</feature>
<evidence type="ECO:0000256" key="5">
    <source>
        <dbReference type="ARBA" id="ARBA00022737"/>
    </source>
</evidence>
<evidence type="ECO:0000259" key="11">
    <source>
        <dbReference type="PROSITE" id="PS51549"/>
    </source>
</evidence>
<dbReference type="KEGG" id="tnl:113495089"/>
<feature type="coiled-coil region" evidence="9">
    <location>
        <begin position="464"/>
        <end position="501"/>
    </location>
</feature>
<evidence type="ECO:0000256" key="10">
    <source>
        <dbReference type="SAM" id="MobiDB-lite"/>
    </source>
</evidence>
<evidence type="ECO:0000256" key="7">
    <source>
        <dbReference type="ARBA" id="ARBA00023273"/>
    </source>
</evidence>
<dbReference type="InterPro" id="IPR032675">
    <property type="entry name" value="LRR_dom_sf"/>
</dbReference>
<dbReference type="CTD" id="318856"/>
<dbReference type="PANTHER" id="PTHR45973">
    <property type="entry name" value="PROTEIN PHOSPHATASE 1 REGULATORY SUBUNIT SDS22-RELATED"/>
    <property type="match status" value="1"/>
</dbReference>
<feature type="region of interest" description="Disordered" evidence="10">
    <location>
        <begin position="714"/>
        <end position="761"/>
    </location>
</feature>
<comment type="function">
    <text evidence="1">Cilium-specific protein required for cilia structures.</text>
</comment>
<proteinExistence type="inferred from homology"/>
<dbReference type="Proteomes" id="UP000322000">
    <property type="component" value="Chromosome 6"/>
</dbReference>
<evidence type="ECO:0000256" key="1">
    <source>
        <dbReference type="ARBA" id="ARBA00003843"/>
    </source>
</evidence>
<dbReference type="GO" id="GO:0005929">
    <property type="term" value="C:cilium"/>
    <property type="evidence" value="ECO:0007669"/>
    <property type="project" value="UniProtKB-SubCell"/>
</dbReference>
<feature type="region of interest" description="Disordered" evidence="10">
    <location>
        <begin position="1332"/>
        <end position="1373"/>
    </location>
</feature>
<evidence type="ECO:0000313" key="13">
    <source>
        <dbReference type="RefSeq" id="XP_026729485.1"/>
    </source>
</evidence>
<feature type="compositionally biased region" description="Polar residues" evidence="10">
    <location>
        <begin position="1362"/>
        <end position="1372"/>
    </location>
</feature>
<dbReference type="PANTHER" id="PTHR45973:SF9">
    <property type="entry name" value="LEUCINE-RICH REPEAT-CONTAINING PROTEIN 46"/>
    <property type="match status" value="1"/>
</dbReference>
<feature type="compositionally biased region" description="Basic and acidic residues" evidence="10">
    <location>
        <begin position="721"/>
        <end position="731"/>
    </location>
</feature>
<feature type="compositionally biased region" description="Basic and acidic residues" evidence="10">
    <location>
        <begin position="1031"/>
        <end position="1062"/>
    </location>
</feature>
<dbReference type="RefSeq" id="XP_026729485.1">
    <property type="nucleotide sequence ID" value="XM_026873684.1"/>
</dbReference>
<feature type="compositionally biased region" description="Basic and acidic residues" evidence="10">
    <location>
        <begin position="739"/>
        <end position="761"/>
    </location>
</feature>
<dbReference type="InterPro" id="IPR050576">
    <property type="entry name" value="Cilia_flagella_integrity"/>
</dbReference>
<evidence type="ECO:0000256" key="4">
    <source>
        <dbReference type="ARBA" id="ARBA00022614"/>
    </source>
</evidence>
<dbReference type="InterPro" id="IPR001611">
    <property type="entry name" value="Leu-rich_rpt"/>
</dbReference>
<keyword evidence="7" id="KW-0966">Cell projection</keyword>
<sequence length="1468" mass="167950">MEVPDGLNDPKYIKKKREELRIFFQDAKLPKDVIDKAIENELKPLTDGLNRPYIAASTTGEIKTEAEVMSGQPFTTIEDNSKPLTLEEIKEMLKDNPIIVEKARQIQIMGKNESFNKQVAMPLDEINLTEYSDMRKEIDAVAGDKEKINKLNYKNMLALMTSVADYKAKCASQSKAPPAVQKVERDSDSDEKEFEAIEKVVSQYTTKSYETRYQETKDMLLKMADNYDELQTCQDTVEINKNPVLKDSSVQLIKGDRRRSVFDEVKEKYAINESMNIPLKDNPVTPDLSGINKKKTEETKVQKEEVINVDEVFPKSFQAKLKDTERALREINSVLDNAESISPTLTTASDGHNAAEDNAAANKNNLQIKELCTCKEQTVIHQNESGTSSQIESEYTITQNEPEQITNAQKFDEKMERTLHNALESIFDATSNENEENNEMEFKEMKNLARNIVEGAENLSTLIREDITNKLNSMNELLNDVNEALENSKKSNIAYQKMQEEGDLLRRDIKSKNEIVQEEESNSLTDEAPESDPQLDSIHDAISKLNIELKGHEERINQSKARYQQRNAECKTFIKEVDEILLKSHDILHPMQQKNENESNKAQNIVTNVCITENKIVNDQGEKARQELWDVDISQPSEHCDSMTETQKREVERNKRIDNLLYDIKDKMRDNKEVLRLANNLLRREESRKKSLLENPKIRELATTEEVDVKAQGDFAGTEEAQSKNEKRLPELTDGSEIETDKAKNVKAEAKKKQEEAEKERLRQREFQRRVERELEDMNKAPRMTKEFIRNHCRQNKLYCTPYLNDILYLHFKGFSKIENLDEYVGLKCIFLENNGIQRIEGLDTLAELKCLYLHYNVVRKIENLGGCPKLDTLNLDHNFVSRIENLEVVPDLHTLSIAHNMLSSVDDLAQLKYCNNLSVLDLSYNRLEDPLIVDVLADMMLLKVLVLTGNPVVRNIPAYRKTLTLRLKELLNLDNRPVFPRDRACAEAWQRGGVQEEIAERKRWITKDQEKVMQSVRYLIKMRDEKRAIRDAKEKEEREKNGLPPKDDEKPEEKRGTEQKKVAAMPTEEVEGPSALEEKFGPVEVKVKEGVAVDMLTGSEEEDSTSDDSGDDSDKDDGPETNKIEWSKLDVGRHLIQEITDEPPPPPPEDYWYGYGNIKPKNQIRDNTSECEAINNLLFNQTPHVERRGVTKILEDSRNRNRKSKITEINPDEDKPMIVAEKKSLVEIMDSHVSETEENNDSDEIKGFIEDVTKTKSEIIEKTKPPENPERVKEDNEETQVIEETYNTYIIMEGTKIIDLDKNTITEKQVSQCKKKMKKIPIREIPLETQKAPKTTPAEVEEGKEMQTDGEVEGQHKSGNQEDGTASTSHGSEGVYSMVSLALCYNSKSAVTSRRPEPYYGRLIGRLTQYAHGIRGTVYAVDESTVFVRGFAYDGTGPDAYFWVGDSPQPSPEGILVPYPEDYTTGS</sequence>
<evidence type="ECO:0000256" key="2">
    <source>
        <dbReference type="ARBA" id="ARBA00004138"/>
    </source>
</evidence>
<dbReference type="OrthoDB" id="1904536at2759"/>
<feature type="region of interest" description="Disordered" evidence="10">
    <location>
        <begin position="1031"/>
        <end position="1083"/>
    </location>
</feature>
<dbReference type="SMART" id="SM00365">
    <property type="entry name" value="LRR_SD22"/>
    <property type="match status" value="4"/>
</dbReference>
<dbReference type="SUPFAM" id="SSF52075">
    <property type="entry name" value="Outer arm dynein light chain 1"/>
    <property type="match status" value="1"/>
</dbReference>
<dbReference type="Gene3D" id="3.80.10.10">
    <property type="entry name" value="Ribonuclease Inhibitor"/>
    <property type="match status" value="2"/>
</dbReference>
<dbReference type="Pfam" id="PF14580">
    <property type="entry name" value="LRR_9"/>
    <property type="match status" value="1"/>
</dbReference>
<feature type="region of interest" description="Disordered" evidence="10">
    <location>
        <begin position="1096"/>
        <end position="1156"/>
    </location>
</feature>